<dbReference type="EMBL" id="BNJK01000002">
    <property type="protein sequence ID" value="GHO97743.1"/>
    <property type="molecule type" value="Genomic_DNA"/>
</dbReference>
<keyword evidence="1" id="KW-1133">Transmembrane helix</keyword>
<comment type="caution">
    <text evidence="2">The sequence shown here is derived from an EMBL/GenBank/DDBJ whole genome shotgun (WGS) entry which is preliminary data.</text>
</comment>
<evidence type="ECO:0000313" key="3">
    <source>
        <dbReference type="Proteomes" id="UP000597444"/>
    </source>
</evidence>
<sequence length="158" mass="18491">MKKDTRAKDNWRRYALLCLRYGWPILVLLGILWFPFDWLSEAWPAFGVPFRQVFHNARDHFVGHTIFFFIVGMLLLGVVPLLRKLRWYIPGLVLAALVQETIQAFFRGQPPTFTDFNAFRGDALGGITAWVLWFVFHLLRTYRTKRSNGESVSSTHMQ</sequence>
<reference evidence="2" key="1">
    <citation type="submission" date="2020-10" db="EMBL/GenBank/DDBJ databases">
        <title>Taxonomic study of unclassified bacteria belonging to the class Ktedonobacteria.</title>
        <authorList>
            <person name="Yabe S."/>
            <person name="Wang C.M."/>
            <person name="Zheng Y."/>
            <person name="Sakai Y."/>
            <person name="Cavaletti L."/>
            <person name="Monciardini P."/>
            <person name="Donadio S."/>
        </authorList>
    </citation>
    <scope>NUCLEOTIDE SEQUENCE</scope>
    <source>
        <strain evidence="2">ID150040</strain>
    </source>
</reference>
<evidence type="ECO:0000313" key="2">
    <source>
        <dbReference type="EMBL" id="GHO97743.1"/>
    </source>
</evidence>
<feature type="transmembrane region" description="Helical" evidence="1">
    <location>
        <begin position="60"/>
        <end position="82"/>
    </location>
</feature>
<keyword evidence="1" id="KW-0472">Membrane</keyword>
<dbReference type="RefSeq" id="WP_220208525.1">
    <property type="nucleotide sequence ID" value="NZ_BNJK01000002.1"/>
</dbReference>
<feature type="transmembrane region" description="Helical" evidence="1">
    <location>
        <begin position="118"/>
        <end position="139"/>
    </location>
</feature>
<protein>
    <submittedName>
        <fullName evidence="2">Uncharacterized protein</fullName>
    </submittedName>
</protein>
<dbReference type="Proteomes" id="UP000597444">
    <property type="component" value="Unassembled WGS sequence"/>
</dbReference>
<gene>
    <name evidence="2" type="ORF">KSF_077910</name>
</gene>
<proteinExistence type="predicted"/>
<dbReference type="AlphaFoldDB" id="A0A8J3IPD9"/>
<keyword evidence="1" id="KW-0812">Transmembrane</keyword>
<feature type="transmembrane region" description="Helical" evidence="1">
    <location>
        <begin position="21"/>
        <end position="40"/>
    </location>
</feature>
<evidence type="ECO:0000256" key="1">
    <source>
        <dbReference type="SAM" id="Phobius"/>
    </source>
</evidence>
<keyword evidence="3" id="KW-1185">Reference proteome</keyword>
<accession>A0A8J3IPD9</accession>
<feature type="transmembrane region" description="Helical" evidence="1">
    <location>
        <begin position="87"/>
        <end position="106"/>
    </location>
</feature>
<name>A0A8J3IPD9_9CHLR</name>
<organism evidence="2 3">
    <name type="scientific">Reticulibacter mediterranei</name>
    <dbReference type="NCBI Taxonomy" id="2778369"/>
    <lineage>
        <taxon>Bacteria</taxon>
        <taxon>Bacillati</taxon>
        <taxon>Chloroflexota</taxon>
        <taxon>Ktedonobacteria</taxon>
        <taxon>Ktedonobacterales</taxon>
        <taxon>Reticulibacteraceae</taxon>
        <taxon>Reticulibacter</taxon>
    </lineage>
</organism>